<comment type="caution">
    <text evidence="2">The sequence shown here is derived from an EMBL/GenBank/DDBJ whole genome shotgun (WGS) entry which is preliminary data.</text>
</comment>
<dbReference type="AlphaFoldDB" id="A0A1Y1QY24"/>
<keyword evidence="1" id="KW-1133">Transmembrane helix</keyword>
<keyword evidence="1" id="KW-0812">Transmembrane</keyword>
<evidence type="ECO:0000256" key="1">
    <source>
        <dbReference type="SAM" id="Phobius"/>
    </source>
</evidence>
<evidence type="ECO:0000313" key="3">
    <source>
        <dbReference type="Proteomes" id="UP000192491"/>
    </source>
</evidence>
<keyword evidence="1" id="KW-0472">Membrane</keyword>
<dbReference type="Gene3D" id="1.20.5.340">
    <property type="match status" value="1"/>
</dbReference>
<dbReference type="Proteomes" id="UP000192491">
    <property type="component" value="Unassembled WGS sequence"/>
</dbReference>
<feature type="transmembrane region" description="Helical" evidence="1">
    <location>
        <begin position="41"/>
        <end position="61"/>
    </location>
</feature>
<evidence type="ECO:0000313" key="2">
    <source>
        <dbReference type="EMBL" id="OQX16354.1"/>
    </source>
</evidence>
<dbReference type="EMBL" id="MTEJ01000005">
    <property type="protein sequence ID" value="OQX16354.1"/>
    <property type="molecule type" value="Genomic_DNA"/>
</dbReference>
<organism evidence="2 3">
    <name type="scientific">Thiothrix lacustris</name>
    <dbReference type="NCBI Taxonomy" id="525917"/>
    <lineage>
        <taxon>Bacteria</taxon>
        <taxon>Pseudomonadati</taxon>
        <taxon>Pseudomonadota</taxon>
        <taxon>Gammaproteobacteria</taxon>
        <taxon>Thiotrichales</taxon>
        <taxon>Thiotrichaceae</taxon>
        <taxon>Thiothrix</taxon>
    </lineage>
</organism>
<name>A0A1Y1QY24_9GAMM</name>
<accession>A0A1Y1QY24</accession>
<reference evidence="2 3" key="1">
    <citation type="submission" date="2017-01" db="EMBL/GenBank/DDBJ databases">
        <title>Novel large sulfur bacteria in the metagenomes of groundwater-fed chemosynthetic microbial mats in the Lake Huron basin.</title>
        <authorList>
            <person name="Sharrar A.M."/>
            <person name="Flood B.E."/>
            <person name="Bailey J.V."/>
            <person name="Jones D.S."/>
            <person name="Biddanda B."/>
            <person name="Ruberg S.A."/>
            <person name="Marcus D.N."/>
            <person name="Dick G.J."/>
        </authorList>
    </citation>
    <scope>NUCLEOTIDE SEQUENCE [LARGE SCALE GENOMIC DNA]</scope>
    <source>
        <strain evidence="2">A8</strain>
    </source>
</reference>
<protein>
    <recommendedName>
        <fullName evidence="4">Translation initiation factor 2</fullName>
    </recommendedName>
</protein>
<gene>
    <name evidence="2" type="ORF">BWK73_03925</name>
</gene>
<proteinExistence type="predicted"/>
<sequence length="173" mass="19643">MQTPPNLEQALANIVTFEQKVQASQSNIDHDRRKANITMRVVLVLLGCMVLANLQFVYMLTAEFRTVVKDMVAMYEHFGRVADRMDSMTGYVQSMEEDMRLMPVMREQMTLMNTRITSMSNNMGAMSTDMRNMQQQVGTMGQGMGSMSQRFHHLNSNVRNMGQDVGTMADTVP</sequence>
<evidence type="ECO:0008006" key="4">
    <source>
        <dbReference type="Google" id="ProtNLM"/>
    </source>
</evidence>